<gene>
    <name evidence="3" type="ORF">G6N73_33785</name>
</gene>
<keyword evidence="2" id="KW-0472">Membrane</keyword>
<feature type="compositionally biased region" description="Low complexity" evidence="1">
    <location>
        <begin position="195"/>
        <end position="204"/>
    </location>
</feature>
<feature type="compositionally biased region" description="Acidic residues" evidence="1">
    <location>
        <begin position="144"/>
        <end position="158"/>
    </location>
</feature>
<feature type="region of interest" description="Disordered" evidence="1">
    <location>
        <begin position="39"/>
        <end position="246"/>
    </location>
</feature>
<sequence>MKDETRDRFRDLLWGLPASLILHALIIALLVYGLPTTPPPPQEEQAVNVSLVPPPDRPKPKPAPVPSPREAKAEKPPERKVEKPPPPEKQPREPSPIEVLKPVFRFGDKDTGPRKSLDGGSAQDNSPPRAGDDDSKPSVAPKDAEDEFTAPADAEEQADATKDAEPAQDVEKQATATQEADKHEAVAHDADKQTAAALTVPAAAGSNGEIELPTSVEAPKPRPANASKPRSARRPGSTDVAVATSQGVSGLPGVRRLYSQGATGDALATTSMDGVPRDKRAAKLCASALQQQLLDASYFPDLVPLVLLKAGNILDVPEAAFHTGTTWYGLSFRCEVDTDATRVLSFDFHVGPAIPRGEWARLGLPIRY</sequence>
<feature type="transmembrane region" description="Helical" evidence="2">
    <location>
        <begin position="12"/>
        <end position="34"/>
    </location>
</feature>
<comment type="caution">
    <text evidence="3">The sequence shown here is derived from an EMBL/GenBank/DDBJ whole genome shotgun (WGS) entry which is preliminary data.</text>
</comment>
<feature type="compositionally biased region" description="Basic and acidic residues" evidence="1">
    <location>
        <begin position="159"/>
        <end position="172"/>
    </location>
</feature>
<dbReference type="Pfam" id="PF06059">
    <property type="entry name" value="DUF930"/>
    <property type="match status" value="1"/>
</dbReference>
<dbReference type="InterPro" id="IPR009273">
    <property type="entry name" value="DUF930"/>
</dbReference>
<reference evidence="3 4" key="1">
    <citation type="submission" date="2020-02" db="EMBL/GenBank/DDBJ databases">
        <title>Genome sequence of strain CCNWXJ40-4.</title>
        <authorList>
            <person name="Gao J."/>
            <person name="Sun J."/>
        </authorList>
    </citation>
    <scope>NUCLEOTIDE SEQUENCE [LARGE SCALE GENOMIC DNA]</scope>
    <source>
        <strain evidence="3 4">CCNWXJ 40-4</strain>
    </source>
</reference>
<evidence type="ECO:0000256" key="1">
    <source>
        <dbReference type="SAM" id="MobiDB-lite"/>
    </source>
</evidence>
<name>A0A6G4WNG6_9HYPH</name>
<protein>
    <submittedName>
        <fullName evidence="3">DUF930 domain-containing protein</fullName>
    </submittedName>
</protein>
<keyword evidence="2" id="KW-0812">Transmembrane</keyword>
<accession>A0A6G4WNG6</accession>
<feature type="compositionally biased region" description="Basic and acidic residues" evidence="1">
    <location>
        <begin position="69"/>
        <end position="92"/>
    </location>
</feature>
<evidence type="ECO:0000256" key="2">
    <source>
        <dbReference type="SAM" id="Phobius"/>
    </source>
</evidence>
<proteinExistence type="predicted"/>
<keyword evidence="4" id="KW-1185">Reference proteome</keyword>
<dbReference type="EMBL" id="JAAKZF010000150">
    <property type="protein sequence ID" value="NGO55918.1"/>
    <property type="molecule type" value="Genomic_DNA"/>
</dbReference>
<evidence type="ECO:0000313" key="3">
    <source>
        <dbReference type="EMBL" id="NGO55918.1"/>
    </source>
</evidence>
<dbReference type="Proteomes" id="UP001642900">
    <property type="component" value="Unassembled WGS sequence"/>
</dbReference>
<organism evidence="3 4">
    <name type="scientific">Allomesorhizobium camelthorni</name>
    <dbReference type="NCBI Taxonomy" id="475069"/>
    <lineage>
        <taxon>Bacteria</taxon>
        <taxon>Pseudomonadati</taxon>
        <taxon>Pseudomonadota</taxon>
        <taxon>Alphaproteobacteria</taxon>
        <taxon>Hyphomicrobiales</taxon>
        <taxon>Phyllobacteriaceae</taxon>
        <taxon>Allomesorhizobium</taxon>
    </lineage>
</organism>
<feature type="compositionally biased region" description="Basic and acidic residues" evidence="1">
    <location>
        <begin position="179"/>
        <end position="192"/>
    </location>
</feature>
<feature type="compositionally biased region" description="Basic and acidic residues" evidence="1">
    <location>
        <begin position="106"/>
        <end position="117"/>
    </location>
</feature>
<dbReference type="AlphaFoldDB" id="A0A6G4WNG6"/>
<evidence type="ECO:0000313" key="4">
    <source>
        <dbReference type="Proteomes" id="UP001642900"/>
    </source>
</evidence>
<keyword evidence="2" id="KW-1133">Transmembrane helix</keyword>